<dbReference type="RefSeq" id="WP_025978067.1">
    <property type="nucleotide sequence ID" value="NZ_CP015614.1"/>
</dbReference>
<proteinExistence type="predicted"/>
<gene>
    <name evidence="1" type="ORF">DA69_13520</name>
</gene>
<sequence length="75" mass="7886">MRPPLLLIAVLAAPLALAGCATGRGLPTYQEEMTKLDAECVARGGILTPSGMQTGRPQTDYLCKITGGASRLRQD</sequence>
<reference evidence="1 2" key="1">
    <citation type="journal article" date="2014" name="Genome Announc.">
        <title>Genome Sequence of a Promising Hydrogen-Producing Facultative Anaerobic Bacterium, Brevundimonas naejangsanensis Strain B1.</title>
        <authorList>
            <person name="Su H."/>
            <person name="Zhang T."/>
            <person name="Bao M."/>
            <person name="Jiang Y."/>
            <person name="Wang Y."/>
            <person name="Tan T."/>
        </authorList>
    </citation>
    <scope>NUCLEOTIDE SEQUENCE [LARGE SCALE GENOMIC DNA]</scope>
    <source>
        <strain evidence="1 2">B1</strain>
    </source>
</reference>
<dbReference type="KEGG" id="bne:DA69_13520"/>
<name>A0A172Y8X8_9CAUL</name>
<dbReference type="AlphaFoldDB" id="A0A172Y8X8"/>
<dbReference type="Proteomes" id="UP000077603">
    <property type="component" value="Chromosome"/>
</dbReference>
<dbReference type="EMBL" id="CP015614">
    <property type="protein sequence ID" value="ANF55664.1"/>
    <property type="molecule type" value="Genomic_DNA"/>
</dbReference>
<evidence type="ECO:0000313" key="1">
    <source>
        <dbReference type="EMBL" id="ANF55664.1"/>
    </source>
</evidence>
<dbReference type="PROSITE" id="PS51257">
    <property type="entry name" value="PROKAR_LIPOPROTEIN"/>
    <property type="match status" value="1"/>
</dbReference>
<accession>A0A172Y8X8</accession>
<dbReference type="OrthoDB" id="7206861at2"/>
<keyword evidence="2" id="KW-1185">Reference proteome</keyword>
<evidence type="ECO:0000313" key="2">
    <source>
        <dbReference type="Proteomes" id="UP000077603"/>
    </source>
</evidence>
<organism evidence="1 2">
    <name type="scientific">Brevundimonas naejangsanensis</name>
    <dbReference type="NCBI Taxonomy" id="588932"/>
    <lineage>
        <taxon>Bacteria</taxon>
        <taxon>Pseudomonadati</taxon>
        <taxon>Pseudomonadota</taxon>
        <taxon>Alphaproteobacteria</taxon>
        <taxon>Caulobacterales</taxon>
        <taxon>Caulobacteraceae</taxon>
        <taxon>Brevundimonas</taxon>
    </lineage>
</organism>
<protein>
    <submittedName>
        <fullName evidence="1">Uncharacterized protein</fullName>
    </submittedName>
</protein>